<dbReference type="AlphaFoldDB" id="A0A4Q9MR63"/>
<dbReference type="EMBL" id="ML143406">
    <property type="protein sequence ID" value="TBU30330.1"/>
    <property type="molecule type" value="Genomic_DNA"/>
</dbReference>
<name>A0A4Q9MR63_9APHY</name>
<dbReference type="InterPro" id="IPR041539">
    <property type="entry name" value="CxC5"/>
</dbReference>
<dbReference type="Pfam" id="PF18718">
    <property type="entry name" value="CxC5"/>
    <property type="match status" value="1"/>
</dbReference>
<dbReference type="OrthoDB" id="2501483at2759"/>
<evidence type="ECO:0000313" key="4">
    <source>
        <dbReference type="EMBL" id="TBU30330.1"/>
    </source>
</evidence>
<feature type="domain" description="CxC6 like cysteine cluster associated with KDZ" evidence="3">
    <location>
        <begin position="345"/>
        <end position="409"/>
    </location>
</feature>
<accession>A0A4Q9MR63</accession>
<feature type="domain" description="CxC5 like cysteine cluster associated with KDZ" evidence="2">
    <location>
        <begin position="121"/>
        <end position="246"/>
    </location>
</feature>
<feature type="compositionally biased region" description="Acidic residues" evidence="1">
    <location>
        <begin position="431"/>
        <end position="449"/>
    </location>
</feature>
<organism evidence="4">
    <name type="scientific">Dichomitus squalens</name>
    <dbReference type="NCBI Taxonomy" id="114155"/>
    <lineage>
        <taxon>Eukaryota</taxon>
        <taxon>Fungi</taxon>
        <taxon>Dikarya</taxon>
        <taxon>Basidiomycota</taxon>
        <taxon>Agaricomycotina</taxon>
        <taxon>Agaricomycetes</taxon>
        <taxon>Polyporales</taxon>
        <taxon>Polyporaceae</taxon>
        <taxon>Dichomitus</taxon>
    </lineage>
</organism>
<feature type="region of interest" description="Disordered" evidence="1">
    <location>
        <begin position="429"/>
        <end position="464"/>
    </location>
</feature>
<sequence>MSGNLTALFAQLSSLPTHLSALLDYRALSLFVNLFAAIKPSLLWYQSLDRHAPPLPTMGPPTMLSNNLQEFFAAALGIPRNHFPRLWSALGEWLWYSCPPCPELSGEVLEAFRLHGAHRKIAAFNLYPPHRTCIHPACNYVTGSLAGTPRILGLPRSVSAVYFTREHGPIPAMSHSLKCDHCNSRYYSNYFTDAVTQTRTYYRGIPAAILLTPHVIIETSLCYRFTWSTVCAWVSFTNNARIYNLEHSDARERFPEAFRSIQPDLSPSLLSDLFFLFALLRDRDEEGLCLVHSSHGEQSDRLDALLQDRTLRWAGPGRENWDHVCNKCRLQKDVSGSRYAIRAVVVDGITIGRPCCNVHDCQNPLPTQRSRFCETHRDLKMICAVVGCNQHASPNKQTCPEPSHRALEDPNGRSALFILRRRLERLQTSSLEDEGTGVSEELTEYDENGECPSKSEEGNTKPRARFGRRRTHNEQLVVATCGVILGRATMFGSEGIDGVMQFLKNMFPLLLPQVIFFDNACSLKKHVIALKEKHFDNCIMPVDAFHAKTKHKESDNFCNQHCNAAQWPELFNGDKWIFNSSAAEMTNAWLGGFQAMVREMRAARYDFFLDEVIKWRNRLTIEELSRVGADPKLLN</sequence>
<evidence type="ECO:0000259" key="3">
    <source>
        <dbReference type="Pfam" id="PF18721"/>
    </source>
</evidence>
<gene>
    <name evidence="4" type="ORF">BD311DRAFT_718676</name>
</gene>
<protein>
    <recommendedName>
        <fullName evidence="5">CxC5 like cysteine cluster associated with KDZ domain-containing protein</fullName>
    </recommendedName>
</protein>
<evidence type="ECO:0008006" key="5">
    <source>
        <dbReference type="Google" id="ProtNLM"/>
    </source>
</evidence>
<evidence type="ECO:0000256" key="1">
    <source>
        <dbReference type="SAM" id="MobiDB-lite"/>
    </source>
</evidence>
<dbReference type="Pfam" id="PF18721">
    <property type="entry name" value="CxC6"/>
    <property type="match status" value="1"/>
</dbReference>
<evidence type="ECO:0000259" key="2">
    <source>
        <dbReference type="Pfam" id="PF18718"/>
    </source>
</evidence>
<dbReference type="InterPro" id="IPR040898">
    <property type="entry name" value="CxC6"/>
</dbReference>
<dbReference type="Proteomes" id="UP000292957">
    <property type="component" value="Unassembled WGS sequence"/>
</dbReference>
<reference evidence="4" key="1">
    <citation type="submission" date="2019-01" db="EMBL/GenBank/DDBJ databases">
        <title>Draft genome sequences of three monokaryotic isolates of the white-rot basidiomycete fungus Dichomitus squalens.</title>
        <authorList>
            <consortium name="DOE Joint Genome Institute"/>
            <person name="Lopez S.C."/>
            <person name="Andreopoulos B."/>
            <person name="Pangilinan J."/>
            <person name="Lipzen A."/>
            <person name="Riley R."/>
            <person name="Ahrendt S."/>
            <person name="Ng V."/>
            <person name="Barry K."/>
            <person name="Daum C."/>
            <person name="Grigoriev I.V."/>
            <person name="Hilden K.S."/>
            <person name="Makela M.R."/>
            <person name="de Vries R.P."/>
        </authorList>
    </citation>
    <scope>NUCLEOTIDE SEQUENCE [LARGE SCALE GENOMIC DNA]</scope>
    <source>
        <strain evidence="4">OM18370.1</strain>
    </source>
</reference>
<proteinExistence type="predicted"/>